<dbReference type="RefSeq" id="WP_083571700.1">
    <property type="nucleotide sequence ID" value="NZ_CP139972.1"/>
</dbReference>
<dbReference type="Pfam" id="PF01965">
    <property type="entry name" value="DJ-1_PfpI"/>
    <property type="match status" value="1"/>
</dbReference>
<name>A0ABZ0XC32_9BACT</name>
<dbReference type="InterPro" id="IPR045800">
    <property type="entry name" value="HMBD"/>
</dbReference>
<feature type="domain" description="DJ-1/PfpI" evidence="2">
    <location>
        <begin position="63"/>
        <end position="223"/>
    </location>
</feature>
<dbReference type="PANTHER" id="PTHR43130">
    <property type="entry name" value="ARAC-FAMILY TRANSCRIPTIONAL REGULATOR"/>
    <property type="match status" value="1"/>
</dbReference>
<dbReference type="PANTHER" id="PTHR43130:SF14">
    <property type="entry name" value="DJ-1_PFPI DOMAIN-CONTAINING PROTEIN"/>
    <property type="match status" value="1"/>
</dbReference>
<dbReference type="SUPFAM" id="SSF52317">
    <property type="entry name" value="Class I glutamine amidotransferase-like"/>
    <property type="match status" value="1"/>
</dbReference>
<keyword evidence="5" id="KW-1185">Reference proteome</keyword>
<sequence>MMKRIISILLFTLLTAFASAQTYVCPPCNGPSCDTLTFTQAGKCPHCGMQLIKKNQDIKKLNVCFYLYDGIEVLDFAGPLEVFSYAGCNISIVSKTTAPLHAQGVLKVLPTYSIENAPPADIFVTFGGNDEVASNDPEVIKWIQSRIPDTKYFMSVCTGAFILGKAGILDHKTVTTFHNSIENLRKALPNSTVLADKRFVEDGNVLTTAGISAGIDGALHLVEKLRGHDAAMQIAKQMEYDKWVPGEGLVVKTKD</sequence>
<evidence type="ECO:0000256" key="1">
    <source>
        <dbReference type="SAM" id="SignalP"/>
    </source>
</evidence>
<proteinExistence type="predicted"/>
<protein>
    <submittedName>
        <fullName evidence="4">DJ-1/PfpI family protein</fullName>
    </submittedName>
</protein>
<organism evidence="4 5">
    <name type="scientific">Chitinophaga sancti</name>
    <dbReference type="NCBI Taxonomy" id="1004"/>
    <lineage>
        <taxon>Bacteria</taxon>
        <taxon>Pseudomonadati</taxon>
        <taxon>Bacteroidota</taxon>
        <taxon>Chitinophagia</taxon>
        <taxon>Chitinophagales</taxon>
        <taxon>Chitinophagaceae</taxon>
        <taxon>Chitinophaga</taxon>
    </lineage>
</organism>
<evidence type="ECO:0000259" key="2">
    <source>
        <dbReference type="Pfam" id="PF01965"/>
    </source>
</evidence>
<dbReference type="EMBL" id="CP140154">
    <property type="protein sequence ID" value="WQG88168.1"/>
    <property type="molecule type" value="Genomic_DNA"/>
</dbReference>
<dbReference type="Gene3D" id="3.40.50.880">
    <property type="match status" value="1"/>
</dbReference>
<keyword evidence="1" id="KW-0732">Signal</keyword>
<accession>A0ABZ0XC32</accession>
<feature type="chain" id="PRO_5046920878" evidence="1">
    <location>
        <begin position="21"/>
        <end position="255"/>
    </location>
</feature>
<feature type="signal peptide" evidence="1">
    <location>
        <begin position="1"/>
        <end position="20"/>
    </location>
</feature>
<evidence type="ECO:0000313" key="4">
    <source>
        <dbReference type="EMBL" id="WQG88168.1"/>
    </source>
</evidence>
<dbReference type="InterPro" id="IPR029062">
    <property type="entry name" value="Class_I_gatase-like"/>
</dbReference>
<evidence type="ECO:0000313" key="5">
    <source>
        <dbReference type="Proteomes" id="UP001326715"/>
    </source>
</evidence>
<dbReference type="CDD" id="cd03139">
    <property type="entry name" value="GATase1_PfpI_2"/>
    <property type="match status" value="1"/>
</dbReference>
<gene>
    <name evidence="4" type="ORF">SR876_24890</name>
</gene>
<dbReference type="Proteomes" id="UP001326715">
    <property type="component" value="Chromosome"/>
</dbReference>
<reference evidence="4 5" key="1">
    <citation type="submission" date="2023-11" db="EMBL/GenBank/DDBJ databases">
        <title>MicrobeMod: A computational toolkit for identifying prokaryotic methylation and restriction-modification with nanopore sequencing.</title>
        <authorList>
            <person name="Crits-Christoph A."/>
            <person name="Kang S.C."/>
            <person name="Lee H."/>
            <person name="Ostrov N."/>
        </authorList>
    </citation>
    <scope>NUCLEOTIDE SEQUENCE [LARGE SCALE GENOMIC DNA]</scope>
    <source>
        <strain evidence="4 5">ATCC 23090</strain>
    </source>
</reference>
<dbReference type="InterPro" id="IPR002818">
    <property type="entry name" value="DJ-1/PfpI"/>
</dbReference>
<dbReference type="InterPro" id="IPR052158">
    <property type="entry name" value="INH-QAR"/>
</dbReference>
<dbReference type="Pfam" id="PF19335">
    <property type="entry name" value="HMBD"/>
    <property type="match status" value="1"/>
</dbReference>
<evidence type="ECO:0000259" key="3">
    <source>
        <dbReference type="Pfam" id="PF19335"/>
    </source>
</evidence>
<feature type="domain" description="Heavy metal binding" evidence="3">
    <location>
        <begin position="23"/>
        <end position="54"/>
    </location>
</feature>